<dbReference type="Pfam" id="PF01381">
    <property type="entry name" value="HTH_3"/>
    <property type="match status" value="1"/>
</dbReference>
<proteinExistence type="predicted"/>
<dbReference type="RefSeq" id="WP_160553898.1">
    <property type="nucleotide sequence ID" value="NZ_CP047650.1"/>
</dbReference>
<reference evidence="2 3" key="1">
    <citation type="submission" date="2020-01" db="EMBL/GenBank/DDBJ databases">
        <title>Genome sequencing of strain KACC 21265.</title>
        <authorList>
            <person name="Heo J."/>
            <person name="Kim S.-J."/>
            <person name="Kim J.-S."/>
            <person name="Hong S.-B."/>
            <person name="Kwon S.-W."/>
        </authorList>
    </citation>
    <scope>NUCLEOTIDE SEQUENCE [LARGE SCALE GENOMIC DNA]</scope>
    <source>
        <strain evidence="2 3">KACC 21265</strain>
    </source>
</reference>
<dbReference type="PROSITE" id="PS50943">
    <property type="entry name" value="HTH_CROC1"/>
    <property type="match status" value="1"/>
</dbReference>
<dbReference type="InterPro" id="IPR010982">
    <property type="entry name" value="Lambda_DNA-bd_dom_sf"/>
</dbReference>
<evidence type="ECO:0000313" key="3">
    <source>
        <dbReference type="Proteomes" id="UP000464787"/>
    </source>
</evidence>
<dbReference type="KEGG" id="xyk:GT347_20150"/>
<dbReference type="SMART" id="SM00530">
    <property type="entry name" value="HTH_XRE"/>
    <property type="match status" value="1"/>
</dbReference>
<dbReference type="Proteomes" id="UP000464787">
    <property type="component" value="Chromosome"/>
</dbReference>
<dbReference type="EMBL" id="CP047650">
    <property type="protein sequence ID" value="QHJ00088.1"/>
    <property type="molecule type" value="Genomic_DNA"/>
</dbReference>
<sequence>MSTIKAIRKRLGVTQQALADGIGCTQGNVGNYETGQTVPPDAAKRLLEFSKARGLEITLDQVYGLAPLPAAEPAGQGA</sequence>
<keyword evidence="3" id="KW-1185">Reference proteome</keyword>
<protein>
    <submittedName>
        <fullName evidence="2">Helix-turn-helix domain-containing protein</fullName>
    </submittedName>
</protein>
<dbReference type="InterPro" id="IPR001387">
    <property type="entry name" value="Cro/C1-type_HTH"/>
</dbReference>
<dbReference type="CDD" id="cd00093">
    <property type="entry name" value="HTH_XRE"/>
    <property type="match status" value="1"/>
</dbReference>
<accession>A0A857J8P5</accession>
<organism evidence="2 3">
    <name type="scientific">Xylophilus rhododendri</name>
    <dbReference type="NCBI Taxonomy" id="2697032"/>
    <lineage>
        <taxon>Bacteria</taxon>
        <taxon>Pseudomonadati</taxon>
        <taxon>Pseudomonadota</taxon>
        <taxon>Betaproteobacteria</taxon>
        <taxon>Burkholderiales</taxon>
        <taxon>Xylophilus</taxon>
    </lineage>
</organism>
<evidence type="ECO:0000313" key="2">
    <source>
        <dbReference type="EMBL" id="QHJ00088.1"/>
    </source>
</evidence>
<dbReference type="AlphaFoldDB" id="A0A857J8P5"/>
<feature type="domain" description="HTH cro/C1-type" evidence="1">
    <location>
        <begin position="4"/>
        <end position="62"/>
    </location>
</feature>
<gene>
    <name evidence="2" type="ORF">GT347_20150</name>
</gene>
<evidence type="ECO:0000259" key="1">
    <source>
        <dbReference type="PROSITE" id="PS50943"/>
    </source>
</evidence>
<dbReference type="SUPFAM" id="SSF47413">
    <property type="entry name" value="lambda repressor-like DNA-binding domains"/>
    <property type="match status" value="1"/>
</dbReference>
<name>A0A857J8P5_9BURK</name>
<dbReference type="Gene3D" id="1.10.260.40">
    <property type="entry name" value="lambda repressor-like DNA-binding domains"/>
    <property type="match status" value="1"/>
</dbReference>
<dbReference type="GO" id="GO:0003677">
    <property type="term" value="F:DNA binding"/>
    <property type="evidence" value="ECO:0007669"/>
    <property type="project" value="InterPro"/>
</dbReference>